<sequence>MANEIKIIENESDFILKIEEDLKFDSLYQLIVERDQLKKELFSESFLSILEKDIHRWYSVAEAGKVLGGDKPIPPSSLTYYIDSLREYIIPEDAPSNKYIRLNYLSLLKMKMVLLLKDEFRLNGLRAELGLVGNPKQVVSRNNSNIPSTEVNGSLEERLEKLEMMNEFLFNLLIEKGEGDQLQLKGALESLLNSETKLLEDQSSLFQKLEDQEETIEQLFESNRKLTEIIENTEKKTNSIVEKIEVSEKDREKIQESEKQLTLLKETLKARQQAEMEFESKGFLKRLKINRSEFIDARVRELLTEWIK</sequence>
<reference evidence="2 3" key="1">
    <citation type="submission" date="2018-12" db="EMBL/GenBank/DDBJ databases">
        <title>Bacillus yapensis draft genome sequence.</title>
        <authorList>
            <person name="Yu L."/>
            <person name="Xu X."/>
            <person name="Tang X."/>
        </authorList>
    </citation>
    <scope>NUCLEOTIDE SEQUENCE [LARGE SCALE GENOMIC DNA]</scope>
    <source>
        <strain evidence="2 3">XXST-01</strain>
    </source>
</reference>
<dbReference type="EMBL" id="RXNT01000016">
    <property type="protein sequence ID" value="RTR28117.1"/>
    <property type="molecule type" value="Genomic_DNA"/>
</dbReference>
<comment type="caution">
    <text evidence="2">The sequence shown here is derived from an EMBL/GenBank/DDBJ whole genome shotgun (WGS) entry which is preliminary data.</text>
</comment>
<gene>
    <name evidence="2" type="ORF">EKG37_17595</name>
</gene>
<keyword evidence="3" id="KW-1185">Reference proteome</keyword>
<evidence type="ECO:0000313" key="3">
    <source>
        <dbReference type="Proteomes" id="UP000271374"/>
    </source>
</evidence>
<protein>
    <submittedName>
        <fullName evidence="2">Uncharacterized protein</fullName>
    </submittedName>
</protein>
<keyword evidence="1" id="KW-0175">Coiled coil</keyword>
<dbReference type="AlphaFoldDB" id="A0A3S0KJI7"/>
<dbReference type="RefSeq" id="WP_126410121.1">
    <property type="nucleotide sequence ID" value="NZ_RXNT01000016.1"/>
</dbReference>
<dbReference type="Proteomes" id="UP000271374">
    <property type="component" value="Unassembled WGS sequence"/>
</dbReference>
<evidence type="ECO:0000313" key="2">
    <source>
        <dbReference type="EMBL" id="RTR28117.1"/>
    </source>
</evidence>
<proteinExistence type="predicted"/>
<feature type="coiled-coil region" evidence="1">
    <location>
        <begin position="209"/>
        <end position="274"/>
    </location>
</feature>
<name>A0A3S0KJI7_9BACI</name>
<evidence type="ECO:0000256" key="1">
    <source>
        <dbReference type="SAM" id="Coils"/>
    </source>
</evidence>
<accession>A0A3S0KJI7</accession>
<dbReference type="OrthoDB" id="2878717at2"/>
<organism evidence="2 3">
    <name type="scientific">Bacillus yapensis</name>
    <dbReference type="NCBI Taxonomy" id="2492960"/>
    <lineage>
        <taxon>Bacteria</taxon>
        <taxon>Bacillati</taxon>
        <taxon>Bacillota</taxon>
        <taxon>Bacilli</taxon>
        <taxon>Bacillales</taxon>
        <taxon>Bacillaceae</taxon>
        <taxon>Bacillus</taxon>
    </lineage>
</organism>